<sequence>MTNDSDRLDDDACASSKPNILQHKPRIQDAPGETPLAVRATEELLAATGEFYGSGDALVRVKDRDGQGVSIEQVHEQTLKLELARRAIWEVKGRDGIPIRINPPHGVVQALLHGQDRSLPILNGLARQPFFGAEGKLVSTPGYDAASGIFAAFDAADYPMAEPTRELAERSLEYLESLIAEFEFETEADRSAALAAILTAAVRPCLPTAPAINITGTGPGSGKSYLAEVITPFAGPEDPHRVSFPERHDEAGKLVLTVLREKPTAVLFDDMQGNWKSLGPLNRALSSSTTTERMLGKNTSATVSTRVLFLGTGNQVEAERDMRRRLITISLAPRSENPALRSFKSNPVDDLRQHRSFAVSCALNIIRAFQAAGEPMADVRAVNNYDAWSRMCRHPLVWLGLSDPAQSLIDQVSKDPEKDLLAEFLAVWFRIFGSRPITVRRLLAKANQHDDLMEILEELPVMDGRHVSPGKLGWYISKRKGRWAGGLKFERGDSSERNSWMVVTD</sequence>
<evidence type="ECO:0000313" key="1">
    <source>
        <dbReference type="EMBL" id="MBB4081743.1"/>
    </source>
</evidence>
<comment type="caution">
    <text evidence="1">The sequence shown here is derived from an EMBL/GenBank/DDBJ whole genome shotgun (WGS) entry which is preliminary data.</text>
</comment>
<organism evidence="1 2">
    <name type="scientific">Brevundimonas lenta</name>
    <dbReference type="NCBI Taxonomy" id="424796"/>
    <lineage>
        <taxon>Bacteria</taxon>
        <taxon>Pseudomonadati</taxon>
        <taxon>Pseudomonadota</taxon>
        <taxon>Alphaproteobacteria</taxon>
        <taxon>Caulobacterales</taxon>
        <taxon>Caulobacteraceae</taxon>
        <taxon>Brevundimonas</taxon>
    </lineage>
</organism>
<name>A0A7W6JAW3_9CAUL</name>
<dbReference type="InterPro" id="IPR027417">
    <property type="entry name" value="P-loop_NTPase"/>
</dbReference>
<dbReference type="AlphaFoldDB" id="A0A7W6JAW3"/>
<dbReference type="SUPFAM" id="SSF52540">
    <property type="entry name" value="P-loop containing nucleoside triphosphate hydrolases"/>
    <property type="match status" value="1"/>
</dbReference>
<dbReference type="RefSeq" id="WP_183202742.1">
    <property type="nucleotide sequence ID" value="NZ_BAAAER010000010.1"/>
</dbReference>
<proteinExistence type="predicted"/>
<accession>A0A7W6JAW3</accession>
<keyword evidence="2" id="KW-1185">Reference proteome</keyword>
<evidence type="ECO:0000313" key="2">
    <source>
        <dbReference type="Proteomes" id="UP000529946"/>
    </source>
</evidence>
<dbReference type="EMBL" id="JACIDM010000001">
    <property type="protein sequence ID" value="MBB4081743.1"/>
    <property type="molecule type" value="Genomic_DNA"/>
</dbReference>
<dbReference type="Proteomes" id="UP000529946">
    <property type="component" value="Unassembled WGS sequence"/>
</dbReference>
<gene>
    <name evidence="1" type="ORF">GGR12_000582</name>
</gene>
<reference evidence="1 2" key="1">
    <citation type="submission" date="2020-08" db="EMBL/GenBank/DDBJ databases">
        <title>Genomic Encyclopedia of Type Strains, Phase IV (KMG-IV): sequencing the most valuable type-strain genomes for metagenomic binning, comparative biology and taxonomic classification.</title>
        <authorList>
            <person name="Goeker M."/>
        </authorList>
    </citation>
    <scope>NUCLEOTIDE SEQUENCE [LARGE SCALE GENOMIC DNA]</scope>
    <source>
        <strain evidence="1 2">DSM 23960</strain>
    </source>
</reference>
<protein>
    <submittedName>
        <fullName evidence="1">Uncharacterized protein</fullName>
    </submittedName>
</protein>